<dbReference type="Pfam" id="PF02518">
    <property type="entry name" value="HATPase_c"/>
    <property type="match status" value="1"/>
</dbReference>
<reference evidence="10" key="1">
    <citation type="journal article" date="2020" name="mSystems">
        <title>Genome- and Community-Level Interaction Insights into Carbon Utilization and Element Cycling Functions of Hydrothermarchaeota in Hydrothermal Sediment.</title>
        <authorList>
            <person name="Zhou Z."/>
            <person name="Liu Y."/>
            <person name="Xu W."/>
            <person name="Pan J."/>
            <person name="Luo Z.H."/>
            <person name="Li M."/>
        </authorList>
    </citation>
    <scope>NUCLEOTIDE SEQUENCE [LARGE SCALE GENOMIC DNA]</scope>
    <source>
        <strain evidence="10">HyVt-489</strain>
    </source>
</reference>
<comment type="catalytic activity">
    <reaction evidence="1">
        <text>ATP + protein L-histidine = ADP + protein N-phospho-L-histidine.</text>
        <dbReference type="EC" id="2.7.13.3"/>
    </reaction>
</comment>
<dbReference type="InterPro" id="IPR004358">
    <property type="entry name" value="Sig_transdc_His_kin-like_C"/>
</dbReference>
<evidence type="ECO:0000256" key="2">
    <source>
        <dbReference type="ARBA" id="ARBA00012438"/>
    </source>
</evidence>
<dbReference type="InterPro" id="IPR036890">
    <property type="entry name" value="HATPase_C_sf"/>
</dbReference>
<sequence>RKNIFQPFVSTKANGQGLGLALVTKIIEDHGGVIDMFSEPGRTEFSILLPVDNVEK</sequence>
<dbReference type="GO" id="GO:0005524">
    <property type="term" value="F:ATP binding"/>
    <property type="evidence" value="ECO:0007669"/>
    <property type="project" value="UniProtKB-KW"/>
</dbReference>
<gene>
    <name evidence="10" type="ORF">ENJ46_04135</name>
</gene>
<evidence type="ECO:0000256" key="4">
    <source>
        <dbReference type="ARBA" id="ARBA00022679"/>
    </source>
</evidence>
<evidence type="ECO:0000313" key="10">
    <source>
        <dbReference type="EMBL" id="HFB55093.1"/>
    </source>
</evidence>
<evidence type="ECO:0000256" key="3">
    <source>
        <dbReference type="ARBA" id="ARBA00022553"/>
    </source>
</evidence>
<comment type="caution">
    <text evidence="10">The sequence shown here is derived from an EMBL/GenBank/DDBJ whole genome shotgun (WGS) entry which is preliminary data.</text>
</comment>
<evidence type="ECO:0000256" key="8">
    <source>
        <dbReference type="ARBA" id="ARBA00023012"/>
    </source>
</evidence>
<dbReference type="GO" id="GO:0000160">
    <property type="term" value="P:phosphorelay signal transduction system"/>
    <property type="evidence" value="ECO:0007669"/>
    <property type="project" value="UniProtKB-KW"/>
</dbReference>
<proteinExistence type="predicted"/>
<dbReference type="Proteomes" id="UP000886042">
    <property type="component" value="Unassembled WGS sequence"/>
</dbReference>
<dbReference type="Gene3D" id="3.30.565.10">
    <property type="entry name" value="Histidine kinase-like ATPase, C-terminal domain"/>
    <property type="match status" value="1"/>
</dbReference>
<protein>
    <recommendedName>
        <fullName evidence="2">histidine kinase</fullName>
        <ecNumber evidence="2">2.7.13.3</ecNumber>
    </recommendedName>
</protein>
<feature type="domain" description="Histidine kinase" evidence="9">
    <location>
        <begin position="1"/>
        <end position="53"/>
    </location>
</feature>
<dbReference type="InterPro" id="IPR003594">
    <property type="entry name" value="HATPase_dom"/>
</dbReference>
<dbReference type="PROSITE" id="PS50109">
    <property type="entry name" value="HIS_KIN"/>
    <property type="match status" value="1"/>
</dbReference>
<dbReference type="PRINTS" id="PR00344">
    <property type="entry name" value="BCTRLSENSOR"/>
</dbReference>
<feature type="non-terminal residue" evidence="10">
    <location>
        <position position="1"/>
    </location>
</feature>
<dbReference type="InterPro" id="IPR005467">
    <property type="entry name" value="His_kinase_dom"/>
</dbReference>
<dbReference type="AlphaFoldDB" id="A0A7C3G5G2"/>
<name>A0A7C3G5G2_9PROT</name>
<evidence type="ECO:0000256" key="6">
    <source>
        <dbReference type="ARBA" id="ARBA00022777"/>
    </source>
</evidence>
<dbReference type="PANTHER" id="PTHR43065:SF10">
    <property type="entry name" value="PEROXIDE STRESS-ACTIVATED HISTIDINE KINASE MAK3"/>
    <property type="match status" value="1"/>
</dbReference>
<dbReference type="EC" id="2.7.13.3" evidence="2"/>
<keyword evidence="7" id="KW-0067">ATP-binding</keyword>
<evidence type="ECO:0000259" key="9">
    <source>
        <dbReference type="PROSITE" id="PS50109"/>
    </source>
</evidence>
<keyword evidence="6" id="KW-0418">Kinase</keyword>
<dbReference type="GO" id="GO:0004673">
    <property type="term" value="F:protein histidine kinase activity"/>
    <property type="evidence" value="ECO:0007669"/>
    <property type="project" value="UniProtKB-EC"/>
</dbReference>
<evidence type="ECO:0000256" key="7">
    <source>
        <dbReference type="ARBA" id="ARBA00022840"/>
    </source>
</evidence>
<evidence type="ECO:0000256" key="1">
    <source>
        <dbReference type="ARBA" id="ARBA00000085"/>
    </source>
</evidence>
<dbReference type="EMBL" id="DRMN01000271">
    <property type="protein sequence ID" value="HFB55093.1"/>
    <property type="molecule type" value="Genomic_DNA"/>
</dbReference>
<organism evidence="10">
    <name type="scientific">Hellea balneolensis</name>
    <dbReference type="NCBI Taxonomy" id="287478"/>
    <lineage>
        <taxon>Bacteria</taxon>
        <taxon>Pseudomonadati</taxon>
        <taxon>Pseudomonadota</taxon>
        <taxon>Alphaproteobacteria</taxon>
        <taxon>Maricaulales</taxon>
        <taxon>Robiginitomaculaceae</taxon>
        <taxon>Hellea</taxon>
    </lineage>
</organism>
<keyword evidence="4" id="KW-0808">Transferase</keyword>
<keyword evidence="5" id="KW-0547">Nucleotide-binding</keyword>
<accession>A0A7C3G5G2</accession>
<dbReference type="PANTHER" id="PTHR43065">
    <property type="entry name" value="SENSOR HISTIDINE KINASE"/>
    <property type="match status" value="1"/>
</dbReference>
<dbReference type="SUPFAM" id="SSF55874">
    <property type="entry name" value="ATPase domain of HSP90 chaperone/DNA topoisomerase II/histidine kinase"/>
    <property type="match status" value="1"/>
</dbReference>
<keyword evidence="3" id="KW-0597">Phosphoprotein</keyword>
<evidence type="ECO:0000256" key="5">
    <source>
        <dbReference type="ARBA" id="ARBA00022741"/>
    </source>
</evidence>
<keyword evidence="8" id="KW-0902">Two-component regulatory system</keyword>